<comment type="caution">
    <text evidence="2">The sequence shown here is derived from an EMBL/GenBank/DDBJ whole genome shotgun (WGS) entry which is preliminary data.</text>
</comment>
<evidence type="ECO:0000313" key="2">
    <source>
        <dbReference type="EMBL" id="GMR57211.1"/>
    </source>
</evidence>
<proteinExistence type="predicted"/>
<evidence type="ECO:0000256" key="1">
    <source>
        <dbReference type="SAM" id="MobiDB-lite"/>
    </source>
</evidence>
<gene>
    <name evidence="2" type="ORF">PMAYCL1PPCAC_27406</name>
</gene>
<protein>
    <submittedName>
        <fullName evidence="2">Uncharacterized protein</fullName>
    </submittedName>
</protein>
<feature type="compositionally biased region" description="Basic and acidic residues" evidence="1">
    <location>
        <begin position="148"/>
        <end position="165"/>
    </location>
</feature>
<accession>A0AAN5IC07</accession>
<evidence type="ECO:0000313" key="3">
    <source>
        <dbReference type="Proteomes" id="UP001328107"/>
    </source>
</evidence>
<sequence>QNFDLKFNGDEFESKEPMLNEDMSDNLGDLDHMAGDMVDNGEEKEEAVDKIANTPPDSFENEACDEVDSVDEPMLNEYLGIYTSGQDVISSDEIDNGGDDREAVDRDANNPMDSSETGEVEKRITSSRNVTKSMKYTDFMESDEEVEPSAKKGRSESEEKKDKAVTQKRRSSSKVESQSKTMRMTKVSMDSNSEKKELECPECELRADSAFSWWYHLKVKHSTTPTLAGCLLRCDCGNESYSFAHSQQIYL</sequence>
<feature type="region of interest" description="Disordered" evidence="1">
    <location>
        <begin position="85"/>
        <end position="193"/>
    </location>
</feature>
<reference evidence="3" key="1">
    <citation type="submission" date="2022-10" db="EMBL/GenBank/DDBJ databases">
        <title>Genome assembly of Pristionchus species.</title>
        <authorList>
            <person name="Yoshida K."/>
            <person name="Sommer R.J."/>
        </authorList>
    </citation>
    <scope>NUCLEOTIDE SEQUENCE [LARGE SCALE GENOMIC DNA]</scope>
    <source>
        <strain evidence="3">RS5460</strain>
    </source>
</reference>
<organism evidence="2 3">
    <name type="scientific">Pristionchus mayeri</name>
    <dbReference type="NCBI Taxonomy" id="1317129"/>
    <lineage>
        <taxon>Eukaryota</taxon>
        <taxon>Metazoa</taxon>
        <taxon>Ecdysozoa</taxon>
        <taxon>Nematoda</taxon>
        <taxon>Chromadorea</taxon>
        <taxon>Rhabditida</taxon>
        <taxon>Rhabditina</taxon>
        <taxon>Diplogasteromorpha</taxon>
        <taxon>Diplogasteroidea</taxon>
        <taxon>Neodiplogasteridae</taxon>
        <taxon>Pristionchus</taxon>
    </lineage>
</organism>
<feature type="compositionally biased region" description="Basic and acidic residues" evidence="1">
    <location>
        <begin position="98"/>
        <end position="108"/>
    </location>
</feature>
<feature type="compositionally biased region" description="Basic and acidic residues" evidence="1">
    <location>
        <begin position="7"/>
        <end position="18"/>
    </location>
</feature>
<dbReference type="AlphaFoldDB" id="A0AAN5IC07"/>
<feature type="non-terminal residue" evidence="2">
    <location>
        <position position="1"/>
    </location>
</feature>
<name>A0AAN5IC07_9BILA</name>
<keyword evidence="3" id="KW-1185">Reference proteome</keyword>
<dbReference type="EMBL" id="BTRK01000006">
    <property type="protein sequence ID" value="GMR57211.1"/>
    <property type="molecule type" value="Genomic_DNA"/>
</dbReference>
<feature type="region of interest" description="Disordered" evidence="1">
    <location>
        <begin position="1"/>
        <end position="36"/>
    </location>
</feature>
<dbReference type="Proteomes" id="UP001328107">
    <property type="component" value="Unassembled WGS sequence"/>
</dbReference>